<evidence type="ECO:0000313" key="3">
    <source>
        <dbReference type="Proteomes" id="UP000001072"/>
    </source>
</evidence>
<dbReference type="Proteomes" id="UP000001072">
    <property type="component" value="Unassembled WGS sequence"/>
</dbReference>
<gene>
    <name evidence="2" type="ORF">MELLADRAFT_107314</name>
</gene>
<dbReference type="EMBL" id="GL883111">
    <property type="protein sequence ID" value="EGG05826.1"/>
    <property type="molecule type" value="Genomic_DNA"/>
</dbReference>
<proteinExistence type="predicted"/>
<dbReference type="GeneID" id="18923129"/>
<name>F4RNX6_MELLP</name>
<accession>F4RNX6</accession>
<evidence type="ECO:0000313" key="2">
    <source>
        <dbReference type="EMBL" id="EGG05826.1"/>
    </source>
</evidence>
<dbReference type="KEGG" id="mlr:MELLADRAFT_107314"/>
<evidence type="ECO:0000256" key="1">
    <source>
        <dbReference type="SAM" id="MobiDB-lite"/>
    </source>
</evidence>
<organism evidence="3">
    <name type="scientific">Melampsora larici-populina (strain 98AG31 / pathotype 3-4-7)</name>
    <name type="common">Poplar leaf rust fungus</name>
    <dbReference type="NCBI Taxonomy" id="747676"/>
    <lineage>
        <taxon>Eukaryota</taxon>
        <taxon>Fungi</taxon>
        <taxon>Dikarya</taxon>
        <taxon>Basidiomycota</taxon>
        <taxon>Pucciniomycotina</taxon>
        <taxon>Pucciniomycetes</taxon>
        <taxon>Pucciniales</taxon>
        <taxon>Melampsoraceae</taxon>
        <taxon>Melampsora</taxon>
    </lineage>
</organism>
<dbReference type="InParanoid" id="F4RNX6"/>
<keyword evidence="3" id="KW-1185">Reference proteome</keyword>
<feature type="compositionally biased region" description="Basic and acidic residues" evidence="1">
    <location>
        <begin position="136"/>
        <end position="147"/>
    </location>
</feature>
<sequence>MPLGFHGEAHECVLSFASWLIYSRKATSSEQRVIDVGIAKITSKNPDAPGDLPFVSGLDLEDVEDIEEDLPDLPVIDRPSATFSSGQVMSQLSVNSAKRAFTAPASPAVNELEDVDPPTVEDSVVPFGSRQSSQSDKAKHAFIKSDKGTSSSAPPAVVRREDDEEDGVPPAATLPEKPLPATLPEEKALPDVKGPLSVRLRVNKRPKSPSPQKTSKAKKGVAKVKPDKARLAVVKEAVVEKKAKVMPKPKGKKKS</sequence>
<feature type="region of interest" description="Disordered" evidence="1">
    <location>
        <begin position="108"/>
        <end position="228"/>
    </location>
</feature>
<dbReference type="HOGENOM" id="CLU_078020_0_0_1"/>
<dbReference type="AlphaFoldDB" id="F4RNX6"/>
<reference evidence="3" key="1">
    <citation type="journal article" date="2011" name="Proc. Natl. Acad. Sci. U.S.A.">
        <title>Obligate biotrophy features unraveled by the genomic analysis of rust fungi.</title>
        <authorList>
            <person name="Duplessis S."/>
            <person name="Cuomo C.A."/>
            <person name="Lin Y.-C."/>
            <person name="Aerts A."/>
            <person name="Tisserant E."/>
            <person name="Veneault-Fourrey C."/>
            <person name="Joly D.L."/>
            <person name="Hacquard S."/>
            <person name="Amselem J."/>
            <person name="Cantarel B.L."/>
            <person name="Chiu R."/>
            <person name="Coutinho P.M."/>
            <person name="Feau N."/>
            <person name="Field M."/>
            <person name="Frey P."/>
            <person name="Gelhaye E."/>
            <person name="Goldberg J."/>
            <person name="Grabherr M.G."/>
            <person name="Kodira C.D."/>
            <person name="Kohler A."/>
            <person name="Kuees U."/>
            <person name="Lindquist E.A."/>
            <person name="Lucas S.M."/>
            <person name="Mago R."/>
            <person name="Mauceli E."/>
            <person name="Morin E."/>
            <person name="Murat C."/>
            <person name="Pangilinan J.L."/>
            <person name="Park R."/>
            <person name="Pearson M."/>
            <person name="Quesneville H."/>
            <person name="Rouhier N."/>
            <person name="Sakthikumar S."/>
            <person name="Salamov A.A."/>
            <person name="Schmutz J."/>
            <person name="Selles B."/>
            <person name="Shapiro H."/>
            <person name="Tanguay P."/>
            <person name="Tuskan G.A."/>
            <person name="Henrissat B."/>
            <person name="Van de Peer Y."/>
            <person name="Rouze P."/>
            <person name="Ellis J.G."/>
            <person name="Dodds P.N."/>
            <person name="Schein J.E."/>
            <person name="Zhong S."/>
            <person name="Hamelin R.C."/>
            <person name="Grigoriev I.V."/>
            <person name="Szabo L.J."/>
            <person name="Martin F."/>
        </authorList>
    </citation>
    <scope>NUCLEOTIDE SEQUENCE [LARGE SCALE GENOMIC DNA]</scope>
    <source>
        <strain evidence="3">98AG31 / pathotype 3-4-7</strain>
    </source>
</reference>
<dbReference type="VEuPathDB" id="FungiDB:MELLADRAFT_107314"/>
<protein>
    <submittedName>
        <fullName evidence="2">Uncharacterized protein</fullName>
    </submittedName>
</protein>
<dbReference type="RefSeq" id="XP_007410882.1">
    <property type="nucleotide sequence ID" value="XM_007410820.1"/>
</dbReference>